<name>A0ACD5ZZ75_AVESA</name>
<sequence length="359" mass="37791">MVGPTYTVTPERHTASCTASPPSVSPSRVACSPSPPAMSDAAAARDADAARGADAEMRDAESAAAAAAGEDDGGEDDAEEEDDEEDDGEEEEEVELAPAEESPAPTPVSALSGNQNQLTLLFQGEVYVFESITPDKVQAVLSLLGTGELPPGLASMVLPSQQEDRGYEDLLQRTDIPAKRVASLIRFREKRKGRNFDKKIRYAVRKEVALRMQRRKGQFAGRANLEGESPSPGCDPTSQGLGQDFLSQESKCQNCGTSEKMTPAMRRGPAGPRTLCNACGLMWANKGTLRSCSKAKVEAPMAAIEQVNAAVSQCQTGTDVKASAAPNNYNVGASNGEVVGHIAPANAAVTEGAPKPQLE</sequence>
<protein>
    <submittedName>
        <fullName evidence="1">Uncharacterized protein</fullName>
    </submittedName>
</protein>
<evidence type="ECO:0000313" key="2">
    <source>
        <dbReference type="Proteomes" id="UP001732700"/>
    </source>
</evidence>
<dbReference type="Proteomes" id="UP001732700">
    <property type="component" value="Chromosome 7C"/>
</dbReference>
<keyword evidence="2" id="KW-1185">Reference proteome</keyword>
<reference evidence="1" key="1">
    <citation type="submission" date="2021-05" db="EMBL/GenBank/DDBJ databases">
        <authorList>
            <person name="Scholz U."/>
            <person name="Mascher M."/>
            <person name="Fiebig A."/>
        </authorList>
    </citation>
    <scope>NUCLEOTIDE SEQUENCE [LARGE SCALE GENOMIC DNA]</scope>
</reference>
<dbReference type="EnsemblPlants" id="AVESA.00010b.r2.7CG0696570.2">
    <property type="protein sequence ID" value="AVESA.00010b.r2.7CG0696570.2.CDS"/>
    <property type="gene ID" value="AVESA.00010b.r2.7CG0696570"/>
</dbReference>
<organism evidence="1 2">
    <name type="scientific">Avena sativa</name>
    <name type="common">Oat</name>
    <dbReference type="NCBI Taxonomy" id="4498"/>
    <lineage>
        <taxon>Eukaryota</taxon>
        <taxon>Viridiplantae</taxon>
        <taxon>Streptophyta</taxon>
        <taxon>Embryophyta</taxon>
        <taxon>Tracheophyta</taxon>
        <taxon>Spermatophyta</taxon>
        <taxon>Magnoliopsida</taxon>
        <taxon>Liliopsida</taxon>
        <taxon>Poales</taxon>
        <taxon>Poaceae</taxon>
        <taxon>BOP clade</taxon>
        <taxon>Pooideae</taxon>
        <taxon>Poodae</taxon>
        <taxon>Poeae</taxon>
        <taxon>Poeae Chloroplast Group 1 (Aveneae type)</taxon>
        <taxon>Aveninae</taxon>
        <taxon>Avena</taxon>
    </lineage>
</organism>
<proteinExistence type="predicted"/>
<evidence type="ECO:0000313" key="1">
    <source>
        <dbReference type="EnsemblPlants" id="AVESA.00010b.r2.7CG0696570.2.CDS"/>
    </source>
</evidence>
<accession>A0ACD5ZZ75</accession>
<reference evidence="1" key="2">
    <citation type="submission" date="2025-09" db="UniProtKB">
        <authorList>
            <consortium name="EnsemblPlants"/>
        </authorList>
    </citation>
    <scope>IDENTIFICATION</scope>
</reference>